<proteinExistence type="predicted"/>
<name>A0ABT7U7K2_9BACE</name>
<protein>
    <submittedName>
        <fullName evidence="1">Uncharacterized protein</fullName>
    </submittedName>
</protein>
<evidence type="ECO:0000313" key="2">
    <source>
        <dbReference type="Proteomes" id="UP001228403"/>
    </source>
</evidence>
<accession>A0ABT7U7K2</accession>
<gene>
    <name evidence="1" type="ORF">QUW02_11390</name>
</gene>
<reference evidence="2" key="2">
    <citation type="submission" date="2023-07" db="EMBL/GenBank/DDBJ databases">
        <title>Identification and characterization of horizontal gene transfer across gut microbiota members of farm animals based on homology search.</title>
        <authorList>
            <person name="Schwarzerova J."/>
            <person name="Nykrynova M."/>
            <person name="Jureckova K."/>
            <person name="Cejkova D."/>
            <person name="Rychlik I."/>
        </authorList>
    </citation>
    <scope>NUCLEOTIDE SEQUENCE [LARGE SCALE GENOMIC DNA]</scope>
    <source>
        <strain evidence="2">ET4</strain>
    </source>
</reference>
<evidence type="ECO:0000313" key="1">
    <source>
        <dbReference type="EMBL" id="MDM8146514.1"/>
    </source>
</evidence>
<reference evidence="1 2" key="1">
    <citation type="submission" date="2023-06" db="EMBL/GenBank/DDBJ databases">
        <authorList>
            <person name="Zeman M."/>
            <person name="Kubasova T."/>
            <person name="Jahodarova E."/>
            <person name="Nykrynova M."/>
            <person name="Rychlik I."/>
        </authorList>
    </citation>
    <scope>NUCLEOTIDE SEQUENCE [LARGE SCALE GENOMIC DNA]</scope>
    <source>
        <strain evidence="1 2">ET4</strain>
    </source>
</reference>
<comment type="caution">
    <text evidence="1">The sequence shown here is derived from an EMBL/GenBank/DDBJ whole genome shotgun (WGS) entry which is preliminary data.</text>
</comment>
<keyword evidence="2" id="KW-1185">Reference proteome</keyword>
<dbReference type="EMBL" id="JAUDCF010000034">
    <property type="protein sequence ID" value="MDM8146514.1"/>
    <property type="molecule type" value="Genomic_DNA"/>
</dbReference>
<dbReference type="Proteomes" id="UP001228403">
    <property type="component" value="Unassembled WGS sequence"/>
</dbReference>
<sequence>MLRGMTLFKCTQCGEKFKAPDVEYMASALSIPQACPRYSSLRTRPAGLLGRLSEGVYRKVWSEMEKGQKE</sequence>
<organism evidence="1 2">
    <name type="scientific">Bacteroides eggerthii</name>
    <dbReference type="NCBI Taxonomy" id="28111"/>
    <lineage>
        <taxon>Bacteria</taxon>
        <taxon>Pseudomonadati</taxon>
        <taxon>Bacteroidota</taxon>
        <taxon>Bacteroidia</taxon>
        <taxon>Bacteroidales</taxon>
        <taxon>Bacteroidaceae</taxon>
        <taxon>Bacteroides</taxon>
    </lineage>
</organism>